<evidence type="ECO:0000313" key="2">
    <source>
        <dbReference type="EMBL" id="KKN77259.1"/>
    </source>
</evidence>
<sequence>MADGRMLKKVVSTSKKLAALKTDSARLLYTWILPHLDIQGRFSAELDIIKGSVVPRLKSMTLPKIEKYLQDLAENKLIILYNVNGDRYLELVKFKDFQRLREKREAVSIIPEPPDSTPTPDELPESPSTTKDKLREVKLSLSEEEVKLSLNEKPKKLFSALDLDQQKKAIQLTEKLERVFEYQTPNERTTFRNIVRHLLDCGMIESGMVWLKEVLQWGSDNDKPQLDMKKCFVSKVIKLSGFKKKAEG</sequence>
<gene>
    <name evidence="2" type="ORF">LCGC14_0362370</name>
</gene>
<reference evidence="2" key="1">
    <citation type="journal article" date="2015" name="Nature">
        <title>Complex archaea that bridge the gap between prokaryotes and eukaryotes.</title>
        <authorList>
            <person name="Spang A."/>
            <person name="Saw J.H."/>
            <person name="Jorgensen S.L."/>
            <person name="Zaremba-Niedzwiedzka K."/>
            <person name="Martijn J."/>
            <person name="Lind A.E."/>
            <person name="van Eijk R."/>
            <person name="Schleper C."/>
            <person name="Guy L."/>
            <person name="Ettema T.J."/>
        </authorList>
    </citation>
    <scope>NUCLEOTIDE SEQUENCE</scope>
</reference>
<feature type="region of interest" description="Disordered" evidence="1">
    <location>
        <begin position="107"/>
        <end position="133"/>
    </location>
</feature>
<name>A0A0F9TDN8_9ZZZZ</name>
<organism evidence="2">
    <name type="scientific">marine sediment metagenome</name>
    <dbReference type="NCBI Taxonomy" id="412755"/>
    <lineage>
        <taxon>unclassified sequences</taxon>
        <taxon>metagenomes</taxon>
        <taxon>ecological metagenomes</taxon>
    </lineage>
</organism>
<dbReference type="AlphaFoldDB" id="A0A0F9TDN8"/>
<evidence type="ECO:0008006" key="3">
    <source>
        <dbReference type="Google" id="ProtNLM"/>
    </source>
</evidence>
<accession>A0A0F9TDN8</accession>
<comment type="caution">
    <text evidence="2">The sequence shown here is derived from an EMBL/GenBank/DDBJ whole genome shotgun (WGS) entry which is preliminary data.</text>
</comment>
<evidence type="ECO:0000256" key="1">
    <source>
        <dbReference type="SAM" id="MobiDB-lite"/>
    </source>
</evidence>
<protein>
    <recommendedName>
        <fullName evidence="3">DnaD domain-containing protein</fullName>
    </recommendedName>
</protein>
<dbReference type="EMBL" id="LAZR01000282">
    <property type="protein sequence ID" value="KKN77259.1"/>
    <property type="molecule type" value="Genomic_DNA"/>
</dbReference>
<proteinExistence type="predicted"/>